<organism evidence="2">
    <name type="scientific">uncultured Sphingomonadaceae bacterium</name>
    <dbReference type="NCBI Taxonomy" id="169976"/>
    <lineage>
        <taxon>Bacteria</taxon>
        <taxon>Pseudomonadati</taxon>
        <taxon>Pseudomonadota</taxon>
        <taxon>Alphaproteobacteria</taxon>
        <taxon>Sphingomonadales</taxon>
        <taxon>Sphingomonadaceae</taxon>
        <taxon>environmental samples</taxon>
    </lineage>
</organism>
<sequence>MANVDGTWDAVVKSPMGEQRSTFTVQSTGDSFTGGMQGQMGALSAENGKVEGDRLTWTMQMTSPFPMTLECHATVQGDSMTGEVKAGAFGSSPLTATRKS</sequence>
<dbReference type="AlphaFoldDB" id="A0A6J4RYG0"/>
<name>A0A6J4RYG0_9SPHN</name>
<reference evidence="2" key="1">
    <citation type="submission" date="2020-02" db="EMBL/GenBank/DDBJ databases">
        <authorList>
            <person name="Meier V. D."/>
        </authorList>
    </citation>
    <scope>NUCLEOTIDE SEQUENCE</scope>
    <source>
        <strain evidence="2">AVDCRST_MAG39</strain>
    </source>
</reference>
<accession>A0A6J4RYG0</accession>
<proteinExistence type="predicted"/>
<gene>
    <name evidence="2" type="ORF">AVDCRST_MAG39-277</name>
</gene>
<evidence type="ECO:0000256" key="1">
    <source>
        <dbReference type="SAM" id="MobiDB-lite"/>
    </source>
</evidence>
<protein>
    <submittedName>
        <fullName evidence="2">Uncharacterized protein</fullName>
    </submittedName>
</protein>
<feature type="region of interest" description="Disordered" evidence="1">
    <location>
        <begin position="1"/>
        <end position="38"/>
    </location>
</feature>
<evidence type="ECO:0000313" key="2">
    <source>
        <dbReference type="EMBL" id="CAA9485046.1"/>
    </source>
</evidence>
<feature type="compositionally biased region" description="Polar residues" evidence="1">
    <location>
        <begin position="19"/>
        <end position="31"/>
    </location>
</feature>
<dbReference type="EMBL" id="CADCVW010000015">
    <property type="protein sequence ID" value="CAA9485046.1"/>
    <property type="molecule type" value="Genomic_DNA"/>
</dbReference>